<proteinExistence type="predicted"/>
<evidence type="ECO:0000313" key="2">
    <source>
        <dbReference type="EMBL" id="KAI7792888.1"/>
    </source>
</evidence>
<dbReference type="Proteomes" id="UP001059041">
    <property type="component" value="Linkage Group LG23"/>
</dbReference>
<feature type="non-terminal residue" evidence="2">
    <location>
        <position position="298"/>
    </location>
</feature>
<keyword evidence="1" id="KW-0472">Membrane</keyword>
<accession>A0A9W7WCG2</accession>
<dbReference type="PANTHER" id="PTHR33862:SF3">
    <property type="entry name" value="OROFACIAL CLEFT 1 CANDIDATE GENE 1 PROTEIN"/>
    <property type="match status" value="1"/>
</dbReference>
<dbReference type="InterPro" id="IPR031390">
    <property type="entry name" value="OFCC1"/>
</dbReference>
<protein>
    <submittedName>
        <fullName evidence="2">Orofacial cleft 1 candidate gene 1 protein</fullName>
    </submittedName>
</protein>
<feature type="transmembrane region" description="Helical" evidence="1">
    <location>
        <begin position="124"/>
        <end position="148"/>
    </location>
</feature>
<dbReference type="EMBL" id="JAFHDT010000023">
    <property type="protein sequence ID" value="KAI7792888.1"/>
    <property type="molecule type" value="Genomic_DNA"/>
</dbReference>
<feature type="transmembrane region" description="Helical" evidence="1">
    <location>
        <begin position="34"/>
        <end position="56"/>
    </location>
</feature>
<keyword evidence="3" id="KW-1185">Reference proteome</keyword>
<feature type="non-terminal residue" evidence="2">
    <location>
        <position position="1"/>
    </location>
</feature>
<keyword evidence="1" id="KW-0812">Transmembrane</keyword>
<sequence length="298" mass="34053">NLLSSYLCGGRFGLGAHTVDLVYQGSLLSTLEEVLLVLLGPLTLSGAVLLLLLIRWGCQLAFGSPPSFLSKFIMAAAVWTALDPLAVFTVDAVLGRLSYSADDPLADAAKLYWHFYRTEQSGTAGIIITLFLYGVHFVLSVTILYIYILRLHNDGRLLDIYHRLHSAEGAFFIPHDMEVSNQQLNYILKKAEQWRGFNGERRKVAVYDYIWTEEEPAARLAQPVRGCETSTHLSIYNLHLSGLRQHYRHFLRQPDGSIIEVMEKCDSPDFQRSEVHVEHEKMRNVKHLRERKRRRAVW</sequence>
<gene>
    <name evidence="2" type="ORF">IRJ41_020797</name>
</gene>
<name>A0A9W7WCG2_TRIRA</name>
<organism evidence="2 3">
    <name type="scientific">Triplophysa rosa</name>
    <name type="common">Cave loach</name>
    <dbReference type="NCBI Taxonomy" id="992332"/>
    <lineage>
        <taxon>Eukaryota</taxon>
        <taxon>Metazoa</taxon>
        <taxon>Chordata</taxon>
        <taxon>Craniata</taxon>
        <taxon>Vertebrata</taxon>
        <taxon>Euteleostomi</taxon>
        <taxon>Actinopterygii</taxon>
        <taxon>Neopterygii</taxon>
        <taxon>Teleostei</taxon>
        <taxon>Ostariophysi</taxon>
        <taxon>Cypriniformes</taxon>
        <taxon>Nemacheilidae</taxon>
        <taxon>Triplophysa</taxon>
    </lineage>
</organism>
<comment type="caution">
    <text evidence="2">The sequence shown here is derived from an EMBL/GenBank/DDBJ whole genome shotgun (WGS) entry which is preliminary data.</text>
</comment>
<dbReference type="AlphaFoldDB" id="A0A9W7WCG2"/>
<dbReference type="PANTHER" id="PTHR33862">
    <property type="entry name" value="OROFACIAL CLEFT 1 CANDIDATE GENE 1 PROTEIN"/>
    <property type="match status" value="1"/>
</dbReference>
<feature type="transmembrane region" description="Helical" evidence="1">
    <location>
        <begin position="68"/>
        <end position="90"/>
    </location>
</feature>
<evidence type="ECO:0000256" key="1">
    <source>
        <dbReference type="SAM" id="Phobius"/>
    </source>
</evidence>
<reference evidence="2" key="1">
    <citation type="submission" date="2021-02" db="EMBL/GenBank/DDBJ databases">
        <title>Comparative genomics reveals that relaxation of natural selection precedes convergent phenotypic evolution of cavefish.</title>
        <authorList>
            <person name="Peng Z."/>
        </authorList>
    </citation>
    <scope>NUCLEOTIDE SEQUENCE</scope>
    <source>
        <tissue evidence="2">Muscle</tissue>
    </source>
</reference>
<keyword evidence="1" id="KW-1133">Transmembrane helix</keyword>
<evidence type="ECO:0000313" key="3">
    <source>
        <dbReference type="Proteomes" id="UP001059041"/>
    </source>
</evidence>